<gene>
    <name evidence="1" type="ORF">HCG48_12140</name>
</gene>
<dbReference type="KEGG" id="oxy:HCG48_12140"/>
<evidence type="ECO:0008006" key="3">
    <source>
        <dbReference type="Google" id="ProtNLM"/>
    </source>
</evidence>
<accession>A0A6H1U0U5</accession>
<dbReference type="RefSeq" id="WP_168569393.1">
    <property type="nucleotide sequence ID" value="NZ_CP051167.1"/>
</dbReference>
<organism evidence="1 2">
    <name type="scientific">Oxynema aestuarii AP17</name>
    <dbReference type="NCBI Taxonomy" id="2064643"/>
    <lineage>
        <taxon>Bacteria</taxon>
        <taxon>Bacillati</taxon>
        <taxon>Cyanobacteriota</taxon>
        <taxon>Cyanophyceae</taxon>
        <taxon>Oscillatoriophycideae</taxon>
        <taxon>Oscillatoriales</taxon>
        <taxon>Oscillatoriaceae</taxon>
        <taxon>Oxynema</taxon>
        <taxon>Oxynema aestuarii</taxon>
    </lineage>
</organism>
<protein>
    <recommendedName>
        <fullName evidence="3">DUF2281 domain-containing protein</fullName>
    </recommendedName>
</protein>
<proteinExistence type="predicted"/>
<dbReference type="Proteomes" id="UP000500857">
    <property type="component" value="Chromosome"/>
</dbReference>
<keyword evidence="2" id="KW-1185">Reference proteome</keyword>
<evidence type="ECO:0000313" key="2">
    <source>
        <dbReference type="Proteomes" id="UP000500857"/>
    </source>
</evidence>
<dbReference type="AlphaFoldDB" id="A0A6H1U0U5"/>
<dbReference type="EMBL" id="CP051167">
    <property type="protein sequence ID" value="QIZ71239.1"/>
    <property type="molecule type" value="Genomic_DNA"/>
</dbReference>
<sequence length="83" mass="9904">MSPLLKQVLQDIEQLTIEEQLEVISHATEQLKRRTLTQHNPKRSWQELRGIAPNLLNGQDAQEWVNELRKEWDEREKRLFEGS</sequence>
<reference evidence="1 2" key="1">
    <citation type="submission" date="2020-04" db="EMBL/GenBank/DDBJ databases">
        <authorList>
            <person name="Basu S."/>
            <person name="Maruthanayagam V."/>
            <person name="Chakraborty S."/>
            <person name="Pramanik A."/>
            <person name="Mukherjee J."/>
            <person name="Brink B."/>
        </authorList>
    </citation>
    <scope>NUCLEOTIDE SEQUENCE [LARGE SCALE GENOMIC DNA]</scope>
    <source>
        <strain evidence="1 2">AP17</strain>
    </source>
</reference>
<name>A0A6H1U0U5_9CYAN</name>
<evidence type="ECO:0000313" key="1">
    <source>
        <dbReference type="EMBL" id="QIZ71239.1"/>
    </source>
</evidence>